<evidence type="ECO:0000313" key="2">
    <source>
        <dbReference type="Proteomes" id="UP000193017"/>
    </source>
</evidence>
<dbReference type="AlphaFoldDB" id="A0A1W6D041"/>
<dbReference type="Pfam" id="PF19662">
    <property type="entry name" value="DUF6165"/>
    <property type="match status" value="1"/>
</dbReference>
<protein>
    <submittedName>
        <fullName evidence="1">Uncharacterized protein</fullName>
    </submittedName>
</protein>
<dbReference type="STRING" id="1945662.B0A89_13560"/>
<keyword evidence="2" id="KW-1185">Reference proteome</keyword>
<sequence length="142" mass="14950">MTPTLPAPLAPVSWGELLDKITILEIKAARIPAPAARANVAQELALLNEIAAPVMPQPGLAPLIEDLRRVNQALWTIEDDIRACEAAGDFGAGFVALARAVYRTNDQRAAIKRQVNALLGSALVEEKFHAPSAPGKGAAGGR</sequence>
<organism evidence="1 2">
    <name type="scientific">Paracoccus contaminans</name>
    <dbReference type="NCBI Taxonomy" id="1945662"/>
    <lineage>
        <taxon>Bacteria</taxon>
        <taxon>Pseudomonadati</taxon>
        <taxon>Pseudomonadota</taxon>
        <taxon>Alphaproteobacteria</taxon>
        <taxon>Rhodobacterales</taxon>
        <taxon>Paracoccaceae</taxon>
        <taxon>Paracoccus</taxon>
    </lineage>
</organism>
<dbReference type="RefSeq" id="WP_085378562.1">
    <property type="nucleotide sequence ID" value="NZ_CP020612.1"/>
</dbReference>
<reference evidence="1 2" key="1">
    <citation type="submission" date="2017-03" db="EMBL/GenBank/DDBJ databases">
        <title>Genome sequence of Paracoccus contaminans isolated from a water microcosm.</title>
        <authorList>
            <person name="Aurass P."/>
            <person name="Karste S."/>
            <person name="Trost E."/>
            <person name="Glaeser S.P."/>
            <person name="Kaempfer P."/>
            <person name="Flieger A."/>
        </authorList>
    </citation>
    <scope>NUCLEOTIDE SEQUENCE [LARGE SCALE GENOMIC DNA]</scope>
    <source>
        <strain evidence="2">RKI 16-01929T\LMG 29738T\CCM 8701T\CIP 111112T</strain>
    </source>
</reference>
<accession>A0A1W6D041</accession>
<dbReference type="OrthoDB" id="9155693at2"/>
<evidence type="ECO:0000313" key="1">
    <source>
        <dbReference type="EMBL" id="ARJ70504.1"/>
    </source>
</evidence>
<dbReference type="KEGG" id="pcon:B0A89_13560"/>
<name>A0A1W6D041_9RHOB</name>
<dbReference type="InterPro" id="IPR046163">
    <property type="entry name" value="DUF6165"/>
</dbReference>
<proteinExistence type="predicted"/>
<gene>
    <name evidence="1" type="ORF">B0A89_13560</name>
</gene>
<dbReference type="Proteomes" id="UP000193017">
    <property type="component" value="Chromosome"/>
</dbReference>
<dbReference type="EMBL" id="CP020612">
    <property type="protein sequence ID" value="ARJ70504.1"/>
    <property type="molecule type" value="Genomic_DNA"/>
</dbReference>